<keyword evidence="2" id="KW-0472">Membrane</keyword>
<dbReference type="RefSeq" id="WP_148904835.1">
    <property type="nucleotide sequence ID" value="NZ_VSZQ01000285.1"/>
</dbReference>
<dbReference type="AlphaFoldDB" id="A0A5D4IAX7"/>
<comment type="caution">
    <text evidence="4">The sequence shown here is derived from an EMBL/GenBank/DDBJ whole genome shotgun (WGS) entry which is preliminary data.</text>
</comment>
<sequence>MNSTTRHTATTRNAATNRNAATTRRLAVATALTATALFTAAAPALADDGRPAPPKLTASTLEAAHEAATEQATLDTLSRFFAREGAVSRKASAPRIEGEAVPVRTLSAAFVAGKAGAAPSTLDYLASTAVSSDGQKASLWTLPGAGGSGDWQVVNIAAGDDEARYVAQGARALPGGTVFREPQIDAWYVHDGSRVLPLDQDARTAVGVKGATLDAYRARVQKAYGDKLPGSGYARSGQAGGYGPDAAAGPATGPAPAPGPVSGPAADQTAQDRAAGPALAGAAQGPDTALTAVSTTAGVGALLALALCGAAALRRRSRTGRSPATDA</sequence>
<reference evidence="4 5" key="1">
    <citation type="submission" date="2019-08" db="EMBL/GenBank/DDBJ databases">
        <title>Draft genome for granaticin producer strain Streptomyces parvus C05.</title>
        <authorList>
            <person name="Gonzalez-Pimentel J.L."/>
        </authorList>
    </citation>
    <scope>NUCLEOTIDE SEQUENCE [LARGE SCALE GENOMIC DNA]</scope>
    <source>
        <strain evidence="4 5">C05</strain>
    </source>
</reference>
<feature type="region of interest" description="Disordered" evidence="1">
    <location>
        <begin position="235"/>
        <end position="283"/>
    </location>
</feature>
<protein>
    <submittedName>
        <fullName evidence="4">Uncharacterized protein</fullName>
    </submittedName>
</protein>
<feature type="region of interest" description="Disordered" evidence="1">
    <location>
        <begin position="1"/>
        <end position="22"/>
    </location>
</feature>
<feature type="chain" id="PRO_5022707607" evidence="3">
    <location>
        <begin position="47"/>
        <end position="327"/>
    </location>
</feature>
<dbReference type="Proteomes" id="UP000323242">
    <property type="component" value="Unassembled WGS sequence"/>
</dbReference>
<keyword evidence="2" id="KW-1133">Transmembrane helix</keyword>
<proteinExistence type="predicted"/>
<feature type="compositionally biased region" description="Low complexity" evidence="1">
    <location>
        <begin position="262"/>
        <end position="283"/>
    </location>
</feature>
<organism evidence="4 5">
    <name type="scientific">Streptomyces parvus</name>
    <dbReference type="NCBI Taxonomy" id="66428"/>
    <lineage>
        <taxon>Bacteria</taxon>
        <taxon>Bacillati</taxon>
        <taxon>Actinomycetota</taxon>
        <taxon>Actinomycetes</taxon>
        <taxon>Kitasatosporales</taxon>
        <taxon>Streptomycetaceae</taxon>
        <taxon>Streptomyces</taxon>
    </lineage>
</organism>
<keyword evidence="5" id="KW-1185">Reference proteome</keyword>
<dbReference type="EMBL" id="VSZQ01000285">
    <property type="protein sequence ID" value="TYR49219.1"/>
    <property type="molecule type" value="Genomic_DNA"/>
</dbReference>
<evidence type="ECO:0000313" key="5">
    <source>
        <dbReference type="Proteomes" id="UP000323242"/>
    </source>
</evidence>
<feature type="transmembrane region" description="Helical" evidence="2">
    <location>
        <begin position="289"/>
        <end position="313"/>
    </location>
</feature>
<evidence type="ECO:0000256" key="3">
    <source>
        <dbReference type="SAM" id="SignalP"/>
    </source>
</evidence>
<evidence type="ECO:0000256" key="2">
    <source>
        <dbReference type="SAM" id="Phobius"/>
    </source>
</evidence>
<keyword evidence="2" id="KW-0812">Transmembrane</keyword>
<name>A0A5D4IAX7_9ACTN</name>
<evidence type="ECO:0000313" key="4">
    <source>
        <dbReference type="EMBL" id="TYR49219.1"/>
    </source>
</evidence>
<accession>A0A5D4IAX7</accession>
<keyword evidence="3" id="KW-0732">Signal</keyword>
<evidence type="ECO:0000256" key="1">
    <source>
        <dbReference type="SAM" id="MobiDB-lite"/>
    </source>
</evidence>
<feature type="signal peptide" evidence="3">
    <location>
        <begin position="1"/>
        <end position="46"/>
    </location>
</feature>
<gene>
    <name evidence="4" type="ORF">FY004_33710</name>
</gene>